<accession>A0A7Y0RDL8</accession>
<dbReference type="RefSeq" id="WP_135955436.1">
    <property type="nucleotide sequence ID" value="NZ_JABCKY010000003.1"/>
</dbReference>
<reference evidence="2 3" key="1">
    <citation type="submission" date="2020-04" db="EMBL/GenBank/DDBJ databases">
        <title>Marinobacter oceani sp. nov., isolated from marine solar saltern.</title>
        <authorList>
            <person name="Chen X.-Y."/>
        </authorList>
    </citation>
    <scope>NUCLEOTIDE SEQUENCE [LARGE SCALE GENOMIC DNA]</scope>
    <source>
        <strain evidence="2 3">W62</strain>
    </source>
</reference>
<keyword evidence="3" id="KW-1185">Reference proteome</keyword>
<evidence type="ECO:0000313" key="3">
    <source>
        <dbReference type="Proteomes" id="UP000567186"/>
    </source>
</evidence>
<keyword evidence="1" id="KW-1133">Transmembrane helix</keyword>
<gene>
    <name evidence="2" type="ORF">HIU99_11790</name>
</gene>
<keyword evidence="1" id="KW-0812">Transmembrane</keyword>
<dbReference type="AlphaFoldDB" id="A0A7Y0RDL8"/>
<name>A0A7Y0RDL8_9GAMM</name>
<sequence>MKPSASLIGEQEDHKVAAVFDTESDARGTAKAICEETSLTDEQVTVLSPDDRHQGKQLEPEDRGIWKTLVRSHIGLAIVGAVAGFVLFLILSTVGVGFIARNAVVAVSVMTAFGAVFGMLAAGAVTLRPDHTPYLAKAQSALSEGKYVLAVHASSLEQLQEVKSLLNARNIKIMPTI</sequence>
<evidence type="ECO:0000256" key="1">
    <source>
        <dbReference type="SAM" id="Phobius"/>
    </source>
</evidence>
<keyword evidence="1" id="KW-0472">Membrane</keyword>
<evidence type="ECO:0000313" key="2">
    <source>
        <dbReference type="EMBL" id="NMT64280.1"/>
    </source>
</evidence>
<organism evidence="2 3">
    <name type="scientific">Marinobacter orientalis</name>
    <dbReference type="NCBI Taxonomy" id="1928859"/>
    <lineage>
        <taxon>Bacteria</taxon>
        <taxon>Pseudomonadati</taxon>
        <taxon>Pseudomonadota</taxon>
        <taxon>Gammaproteobacteria</taxon>
        <taxon>Pseudomonadales</taxon>
        <taxon>Marinobacteraceae</taxon>
        <taxon>Marinobacter</taxon>
    </lineage>
</organism>
<feature type="transmembrane region" description="Helical" evidence="1">
    <location>
        <begin position="105"/>
        <end position="127"/>
    </location>
</feature>
<dbReference type="EMBL" id="JABCKY010000003">
    <property type="protein sequence ID" value="NMT64280.1"/>
    <property type="molecule type" value="Genomic_DNA"/>
</dbReference>
<dbReference type="Proteomes" id="UP000567186">
    <property type="component" value="Unassembled WGS sequence"/>
</dbReference>
<dbReference type="OrthoDB" id="8562850at2"/>
<proteinExistence type="predicted"/>
<feature type="transmembrane region" description="Helical" evidence="1">
    <location>
        <begin position="74"/>
        <end position="99"/>
    </location>
</feature>
<comment type="caution">
    <text evidence="2">The sequence shown here is derived from an EMBL/GenBank/DDBJ whole genome shotgun (WGS) entry which is preliminary data.</text>
</comment>
<protein>
    <recommendedName>
        <fullName evidence="4">DUF1269 domain-containing protein</fullName>
    </recommendedName>
</protein>
<evidence type="ECO:0008006" key="4">
    <source>
        <dbReference type="Google" id="ProtNLM"/>
    </source>
</evidence>